<name>A0ACC1JJ02_9FUNG</name>
<gene>
    <name evidence="1" type="primary">HAT1_2</name>
    <name evidence="1" type="ORF">IWQ57_006703</name>
</gene>
<sequence>MDGDMAAAASQWATDSNSAVYIQLIGGETESSVLKALAGDLDREDDDDDDEDGADVIQFHPAFTYPIYGEHERVFGYKGLRLKLSYAAG</sequence>
<evidence type="ECO:0000313" key="1">
    <source>
        <dbReference type="EMBL" id="KAJ2758883.1"/>
    </source>
</evidence>
<dbReference type="EC" id="2.3.1.48" evidence="1"/>
<comment type="caution">
    <text evidence="1">The sequence shown here is derived from an EMBL/GenBank/DDBJ whole genome shotgun (WGS) entry which is preliminary data.</text>
</comment>
<organism evidence="1 2">
    <name type="scientific">Coemansia nantahalensis</name>
    <dbReference type="NCBI Taxonomy" id="2789366"/>
    <lineage>
        <taxon>Eukaryota</taxon>
        <taxon>Fungi</taxon>
        <taxon>Fungi incertae sedis</taxon>
        <taxon>Zoopagomycota</taxon>
        <taxon>Kickxellomycotina</taxon>
        <taxon>Kickxellomycetes</taxon>
        <taxon>Kickxellales</taxon>
        <taxon>Kickxellaceae</taxon>
        <taxon>Coemansia</taxon>
    </lineage>
</organism>
<dbReference type="Proteomes" id="UP001140234">
    <property type="component" value="Unassembled WGS sequence"/>
</dbReference>
<protein>
    <submittedName>
        <fullName evidence="1">Histone acetyltransferase 1</fullName>
        <ecNumber evidence="1">2.3.1.48</ecNumber>
    </submittedName>
</protein>
<keyword evidence="2" id="KW-1185">Reference proteome</keyword>
<reference evidence="1" key="1">
    <citation type="submission" date="2022-07" db="EMBL/GenBank/DDBJ databases">
        <title>Phylogenomic reconstructions and comparative analyses of Kickxellomycotina fungi.</title>
        <authorList>
            <person name="Reynolds N.K."/>
            <person name="Stajich J.E."/>
            <person name="Barry K."/>
            <person name="Grigoriev I.V."/>
            <person name="Crous P."/>
            <person name="Smith M.E."/>
        </authorList>
    </citation>
    <scope>NUCLEOTIDE SEQUENCE</scope>
    <source>
        <strain evidence="1">CBS 109366</strain>
    </source>
</reference>
<keyword evidence="1" id="KW-0808">Transferase</keyword>
<accession>A0ACC1JJ02</accession>
<keyword evidence="1" id="KW-0012">Acyltransferase</keyword>
<proteinExistence type="predicted"/>
<dbReference type="EMBL" id="JANBUJ010003974">
    <property type="protein sequence ID" value="KAJ2758883.1"/>
    <property type="molecule type" value="Genomic_DNA"/>
</dbReference>
<evidence type="ECO:0000313" key="2">
    <source>
        <dbReference type="Proteomes" id="UP001140234"/>
    </source>
</evidence>
<feature type="non-terminal residue" evidence="1">
    <location>
        <position position="89"/>
    </location>
</feature>